<proteinExistence type="predicted"/>
<evidence type="ECO:0000313" key="2">
    <source>
        <dbReference type="EMBL" id="EQM95289.1"/>
    </source>
</evidence>
<organism evidence="2 3">
    <name type="scientific">Oxalobacter paraformigenes</name>
    <dbReference type="NCBI Taxonomy" id="556268"/>
    <lineage>
        <taxon>Bacteria</taxon>
        <taxon>Pseudomonadati</taxon>
        <taxon>Pseudomonadota</taxon>
        <taxon>Betaproteobacteria</taxon>
        <taxon>Burkholderiales</taxon>
        <taxon>Oxalobacteraceae</taxon>
        <taxon>Oxalobacter</taxon>
    </lineage>
</organism>
<evidence type="ECO:0000313" key="3">
    <source>
        <dbReference type="Proteomes" id="UP000003973"/>
    </source>
</evidence>
<dbReference type="Proteomes" id="UP000003973">
    <property type="component" value="Unassembled WGS sequence"/>
</dbReference>
<accession>T5LTB4</accession>
<dbReference type="HOGENOM" id="CLU_1401263_0_0_4"/>
<comment type="caution">
    <text evidence="2">The sequence shown here is derived from an EMBL/GenBank/DDBJ whole genome shotgun (WGS) entry which is preliminary data.</text>
</comment>
<sequence>MKKAGGWRSGKRFCDRPSRSKPYRRTVQDFSFSKPFTGLEKTRRCDRRSVLSGQRGERDKRANGGRPPSGKGKRKTAIRLTAFSGKRGSVSGQRNTRPPLAGPPPSPAFSPFRGKNRSPGKMHPSGAAPFFCAENALYCITFRLSPDLGFRWKRSVHFPALAGSRLTMATAPETSRTIMYCSLPPGPVSRYRLP</sequence>
<evidence type="ECO:0000256" key="1">
    <source>
        <dbReference type="SAM" id="MobiDB-lite"/>
    </source>
</evidence>
<dbReference type="EMBL" id="ACDP02000007">
    <property type="protein sequence ID" value="EQM95289.1"/>
    <property type="molecule type" value="Genomic_DNA"/>
</dbReference>
<dbReference type="AlphaFoldDB" id="T5LTB4"/>
<protein>
    <submittedName>
        <fullName evidence="2">Uncharacterized protein</fullName>
    </submittedName>
</protein>
<gene>
    <name evidence="2" type="ORF">OFAG_02149</name>
</gene>
<feature type="region of interest" description="Disordered" evidence="1">
    <location>
        <begin position="1"/>
        <end position="121"/>
    </location>
</feature>
<name>T5LTB4_9BURK</name>
<reference evidence="2" key="1">
    <citation type="submission" date="2011-10" db="EMBL/GenBank/DDBJ databases">
        <title>The Genome Sequence of Oxalobacter formigenes HOxBLS.</title>
        <authorList>
            <consortium name="The Broad Institute Genome Sequencing Platform"/>
            <person name="Earl A."/>
            <person name="Ward D."/>
            <person name="Feldgarden M."/>
            <person name="Gevers D."/>
            <person name="Allison M.J."/>
            <person name="Humphrey S."/>
            <person name="Young S.K."/>
            <person name="Zeng Q."/>
            <person name="Gargeya S."/>
            <person name="Fitzgerald M."/>
            <person name="Haas B."/>
            <person name="Abouelleil A."/>
            <person name="Alvarado L."/>
            <person name="Arachchi H.M."/>
            <person name="Berlin A."/>
            <person name="Brown A."/>
            <person name="Chapman S.B."/>
            <person name="Chen Z."/>
            <person name="Dunbar C."/>
            <person name="Freedman E."/>
            <person name="Gearin G."/>
            <person name="Goldberg J."/>
            <person name="Griggs A."/>
            <person name="Gujja S."/>
            <person name="Heiman D."/>
            <person name="Howarth C."/>
            <person name="Larson L."/>
            <person name="Lui A."/>
            <person name="MacDonald P.J.P."/>
            <person name="Montmayeur A."/>
            <person name="Murphy C."/>
            <person name="Neiman D."/>
            <person name="Pearson M."/>
            <person name="Priest M."/>
            <person name="Roberts A."/>
            <person name="Saif S."/>
            <person name="Shea T."/>
            <person name="Shenoy N."/>
            <person name="Sisk P."/>
            <person name="Stolte C."/>
            <person name="Sykes S."/>
            <person name="Wortman J."/>
            <person name="Nusbaum C."/>
            <person name="Birren B."/>
        </authorList>
    </citation>
    <scope>NUCLEOTIDE SEQUENCE [LARGE SCALE GENOMIC DNA]</scope>
    <source>
        <strain evidence="2">HOxBLS</strain>
    </source>
</reference>
<keyword evidence="3" id="KW-1185">Reference proteome</keyword>
<feature type="compositionally biased region" description="Basic residues" evidence="1">
    <location>
        <begin position="1"/>
        <end position="11"/>
    </location>
</feature>
<feature type="compositionally biased region" description="Basic and acidic residues" evidence="1">
    <location>
        <begin position="40"/>
        <end position="62"/>
    </location>
</feature>